<evidence type="ECO:0000313" key="3">
    <source>
        <dbReference type="Proteomes" id="UP000006591"/>
    </source>
</evidence>
<sequence>MEGGHLMGFRGPSHARRAEAVFPLVGPALMGRDPFFSFKSSPRRRPPLAPPPPHAAASSSATATAPRGGGRRRRWSGSAAGRSSWRTAPCPMLSAPGSSQLLVLLLLFLWG</sequence>
<reference evidence="2" key="1">
    <citation type="submission" date="2015-04" db="UniProtKB">
        <authorList>
            <consortium name="EnsemblPlants"/>
        </authorList>
    </citation>
    <scope>IDENTIFICATION</scope>
    <source>
        <strain evidence="2">SL10</strain>
    </source>
</reference>
<dbReference type="AlphaFoldDB" id="A0A0E0JAC5"/>
<name>A0A0E0JAC5_ORYNI</name>
<dbReference type="Gramene" id="ONIVA12G12280.1">
    <property type="protein sequence ID" value="ONIVA12G12280.1"/>
    <property type="gene ID" value="ONIVA12G12280"/>
</dbReference>
<evidence type="ECO:0000313" key="2">
    <source>
        <dbReference type="EnsemblPlants" id="ONIVA12G12280.1"/>
    </source>
</evidence>
<evidence type="ECO:0000256" key="1">
    <source>
        <dbReference type="SAM" id="MobiDB-lite"/>
    </source>
</evidence>
<feature type="region of interest" description="Disordered" evidence="1">
    <location>
        <begin position="36"/>
        <end position="95"/>
    </location>
</feature>
<accession>A0A0E0JAC5</accession>
<protein>
    <submittedName>
        <fullName evidence="2">Uncharacterized protein</fullName>
    </submittedName>
</protein>
<organism evidence="2">
    <name type="scientific">Oryza nivara</name>
    <name type="common">Indian wild rice</name>
    <name type="synonym">Oryza sativa f. spontanea</name>
    <dbReference type="NCBI Taxonomy" id="4536"/>
    <lineage>
        <taxon>Eukaryota</taxon>
        <taxon>Viridiplantae</taxon>
        <taxon>Streptophyta</taxon>
        <taxon>Embryophyta</taxon>
        <taxon>Tracheophyta</taxon>
        <taxon>Spermatophyta</taxon>
        <taxon>Magnoliopsida</taxon>
        <taxon>Liliopsida</taxon>
        <taxon>Poales</taxon>
        <taxon>Poaceae</taxon>
        <taxon>BOP clade</taxon>
        <taxon>Oryzoideae</taxon>
        <taxon>Oryzeae</taxon>
        <taxon>Oryzinae</taxon>
        <taxon>Oryza</taxon>
    </lineage>
</organism>
<keyword evidence="3" id="KW-1185">Reference proteome</keyword>
<feature type="compositionally biased region" description="Low complexity" evidence="1">
    <location>
        <begin position="55"/>
        <end position="66"/>
    </location>
</feature>
<dbReference type="Proteomes" id="UP000006591">
    <property type="component" value="Chromosome 12"/>
</dbReference>
<dbReference type="EnsemblPlants" id="ONIVA12G12280.1">
    <property type="protein sequence ID" value="ONIVA12G12280.1"/>
    <property type="gene ID" value="ONIVA12G12280"/>
</dbReference>
<reference evidence="2" key="2">
    <citation type="submission" date="2018-04" db="EMBL/GenBank/DDBJ databases">
        <title>OnivRS2 (Oryza nivara Reference Sequence Version 2).</title>
        <authorList>
            <person name="Zhang J."/>
            <person name="Kudrna D."/>
            <person name="Lee S."/>
            <person name="Talag J."/>
            <person name="Rajasekar S."/>
            <person name="Welchert J."/>
            <person name="Hsing Y.-I."/>
            <person name="Wing R.A."/>
        </authorList>
    </citation>
    <scope>NUCLEOTIDE SEQUENCE [LARGE SCALE GENOMIC DNA]</scope>
    <source>
        <strain evidence="2">SL10</strain>
    </source>
</reference>
<feature type="compositionally biased region" description="Low complexity" evidence="1">
    <location>
        <begin position="76"/>
        <end position="88"/>
    </location>
</feature>
<proteinExistence type="predicted"/>
<dbReference type="HOGENOM" id="CLU_2162484_0_0_1"/>